<evidence type="ECO:0000313" key="18">
    <source>
        <dbReference type="EMBL" id="SDY84900.1"/>
    </source>
</evidence>
<evidence type="ECO:0000256" key="9">
    <source>
        <dbReference type="ARBA" id="ARBA00022984"/>
    </source>
</evidence>
<dbReference type="EC" id="3.6.1.27" evidence="3 17"/>
<feature type="transmembrane region" description="Helical" evidence="17">
    <location>
        <begin position="117"/>
        <end position="138"/>
    </location>
</feature>
<proteinExistence type="inferred from homology"/>
<keyword evidence="9 17" id="KW-0573">Peptidoglycan synthesis</keyword>
<organism evidence="18 19">
    <name type="scientific">Proteiniborus ethanoligenes</name>
    <dbReference type="NCBI Taxonomy" id="415015"/>
    <lineage>
        <taxon>Bacteria</taxon>
        <taxon>Bacillati</taxon>
        <taxon>Bacillota</taxon>
        <taxon>Clostridia</taxon>
        <taxon>Eubacteriales</taxon>
        <taxon>Proteiniborus</taxon>
    </lineage>
</organism>
<feature type="transmembrane region" description="Helical" evidence="17">
    <location>
        <begin position="46"/>
        <end position="71"/>
    </location>
</feature>
<protein>
    <recommendedName>
        <fullName evidence="4 17">Undecaprenyl-diphosphatase</fullName>
        <ecNumber evidence="3 17">3.6.1.27</ecNumber>
    </recommendedName>
    <alternativeName>
        <fullName evidence="15 17">Bacitracin resistance protein</fullName>
    </alternativeName>
    <alternativeName>
        <fullName evidence="14 17">Undecaprenyl pyrophosphate phosphatase</fullName>
    </alternativeName>
</protein>
<comment type="miscellaneous">
    <text evidence="17">Bacitracin is thought to be involved in the inhibition of peptidoglycan synthesis by sequestering undecaprenyl diphosphate, thereby reducing the pool of lipid carrier available.</text>
</comment>
<keyword evidence="5 17" id="KW-1003">Cell membrane</keyword>
<dbReference type="InterPro" id="IPR003824">
    <property type="entry name" value="UppP"/>
</dbReference>
<feature type="transmembrane region" description="Helical" evidence="17">
    <location>
        <begin position="92"/>
        <end position="111"/>
    </location>
</feature>
<keyword evidence="11 17" id="KW-0472">Membrane</keyword>
<evidence type="ECO:0000256" key="14">
    <source>
        <dbReference type="ARBA" id="ARBA00032707"/>
    </source>
</evidence>
<reference evidence="18 19" key="1">
    <citation type="submission" date="2016-10" db="EMBL/GenBank/DDBJ databases">
        <authorList>
            <person name="de Groot N.N."/>
        </authorList>
    </citation>
    <scope>NUCLEOTIDE SEQUENCE [LARGE SCALE GENOMIC DNA]</scope>
    <source>
        <strain evidence="18 19">DSM 21650</strain>
    </source>
</reference>
<evidence type="ECO:0000256" key="5">
    <source>
        <dbReference type="ARBA" id="ARBA00022475"/>
    </source>
</evidence>
<keyword evidence="12 17" id="KW-0046">Antibiotic resistance</keyword>
<feature type="transmembrane region" description="Helical" evidence="17">
    <location>
        <begin position="223"/>
        <end position="245"/>
    </location>
</feature>
<evidence type="ECO:0000256" key="12">
    <source>
        <dbReference type="ARBA" id="ARBA00023251"/>
    </source>
</evidence>
<feature type="transmembrane region" description="Helical" evidence="17">
    <location>
        <begin position="194"/>
        <end position="211"/>
    </location>
</feature>
<name>A0A1H3N8A9_9FIRM</name>
<dbReference type="HAMAP" id="MF_01006">
    <property type="entry name" value="Undec_diphosphatase"/>
    <property type="match status" value="1"/>
</dbReference>
<keyword evidence="6 17" id="KW-0812">Transmembrane</keyword>
<dbReference type="GO" id="GO:0050380">
    <property type="term" value="F:undecaprenyl-diphosphatase activity"/>
    <property type="evidence" value="ECO:0007669"/>
    <property type="project" value="UniProtKB-UniRule"/>
</dbReference>
<keyword evidence="8 17" id="KW-0133">Cell shape</keyword>
<comment type="subcellular location">
    <subcellularLocation>
        <location evidence="1 17">Cell membrane</location>
        <topology evidence="1 17">Multi-pass membrane protein</topology>
    </subcellularLocation>
</comment>
<gene>
    <name evidence="17" type="primary">uppP</name>
    <name evidence="18" type="ORF">SAMN05660462_01046</name>
</gene>
<dbReference type="GO" id="GO:0005886">
    <property type="term" value="C:plasma membrane"/>
    <property type="evidence" value="ECO:0007669"/>
    <property type="project" value="UniProtKB-SubCell"/>
</dbReference>
<dbReference type="GO" id="GO:0008360">
    <property type="term" value="P:regulation of cell shape"/>
    <property type="evidence" value="ECO:0007669"/>
    <property type="project" value="UniProtKB-KW"/>
</dbReference>
<evidence type="ECO:0000256" key="10">
    <source>
        <dbReference type="ARBA" id="ARBA00022989"/>
    </source>
</evidence>
<evidence type="ECO:0000256" key="6">
    <source>
        <dbReference type="ARBA" id="ARBA00022692"/>
    </source>
</evidence>
<keyword evidence="13 17" id="KW-0961">Cell wall biogenesis/degradation</keyword>
<evidence type="ECO:0000256" key="15">
    <source>
        <dbReference type="ARBA" id="ARBA00032932"/>
    </source>
</evidence>
<sequence>MTIFQAIILGIFQGIAEFLPISSSGHLVLLQSLFKIQEGNLFFAEMLHLGTLISIFIVYFNDIIIIIKEFFILTYDLFRYRKLRIDNEYKRLGLMIIVGSIPTGIIGILFSDFFEKLYSSVTIVGLALIVTGILLWAAEKLPPRNKKANDMKIYDALIIGLFQGFAITPGISRSGSTIVGGLFRGFNKKLATKFSFLLALPATFGAGLLGIKDALSESSAIAIDLPLIVGVTISAITGVFAINILIKVLEKGKLHYFSYYVWIIGSIIIFKQFF</sequence>
<evidence type="ECO:0000256" key="3">
    <source>
        <dbReference type="ARBA" id="ARBA00012374"/>
    </source>
</evidence>
<dbReference type="Proteomes" id="UP000198625">
    <property type="component" value="Unassembled WGS sequence"/>
</dbReference>
<evidence type="ECO:0000256" key="11">
    <source>
        <dbReference type="ARBA" id="ARBA00023136"/>
    </source>
</evidence>
<evidence type="ECO:0000256" key="8">
    <source>
        <dbReference type="ARBA" id="ARBA00022960"/>
    </source>
</evidence>
<evidence type="ECO:0000256" key="1">
    <source>
        <dbReference type="ARBA" id="ARBA00004651"/>
    </source>
</evidence>
<comment type="function">
    <text evidence="17">Catalyzes the dephosphorylation of undecaprenyl diphosphate (UPP). Confers resistance to bacitracin.</text>
</comment>
<dbReference type="AlphaFoldDB" id="A0A1H3N8A9"/>
<dbReference type="PANTHER" id="PTHR30622:SF4">
    <property type="entry name" value="UNDECAPRENYL-DIPHOSPHATASE"/>
    <property type="match status" value="1"/>
</dbReference>
<evidence type="ECO:0000256" key="7">
    <source>
        <dbReference type="ARBA" id="ARBA00022801"/>
    </source>
</evidence>
<evidence type="ECO:0000256" key="4">
    <source>
        <dbReference type="ARBA" id="ARBA00021581"/>
    </source>
</evidence>
<evidence type="ECO:0000256" key="16">
    <source>
        <dbReference type="ARBA" id="ARBA00047594"/>
    </source>
</evidence>
<dbReference type="EMBL" id="FNQE01000009">
    <property type="protein sequence ID" value="SDY84900.1"/>
    <property type="molecule type" value="Genomic_DNA"/>
</dbReference>
<dbReference type="RefSeq" id="WP_091728170.1">
    <property type="nucleotide sequence ID" value="NZ_FNQE01000009.1"/>
</dbReference>
<dbReference type="GO" id="GO:0071555">
    <property type="term" value="P:cell wall organization"/>
    <property type="evidence" value="ECO:0007669"/>
    <property type="project" value="UniProtKB-KW"/>
</dbReference>
<evidence type="ECO:0000256" key="2">
    <source>
        <dbReference type="ARBA" id="ARBA00010621"/>
    </source>
</evidence>
<evidence type="ECO:0000313" key="19">
    <source>
        <dbReference type="Proteomes" id="UP000198625"/>
    </source>
</evidence>
<evidence type="ECO:0000256" key="13">
    <source>
        <dbReference type="ARBA" id="ARBA00023316"/>
    </source>
</evidence>
<dbReference type="GO" id="GO:0009252">
    <property type="term" value="P:peptidoglycan biosynthetic process"/>
    <property type="evidence" value="ECO:0007669"/>
    <property type="project" value="UniProtKB-KW"/>
</dbReference>
<keyword evidence="10 17" id="KW-1133">Transmembrane helix</keyword>
<dbReference type="GO" id="GO:0046677">
    <property type="term" value="P:response to antibiotic"/>
    <property type="evidence" value="ECO:0007669"/>
    <property type="project" value="UniProtKB-UniRule"/>
</dbReference>
<comment type="catalytic activity">
    <reaction evidence="16 17">
        <text>di-trans,octa-cis-undecaprenyl diphosphate + H2O = di-trans,octa-cis-undecaprenyl phosphate + phosphate + H(+)</text>
        <dbReference type="Rhea" id="RHEA:28094"/>
        <dbReference type="ChEBI" id="CHEBI:15377"/>
        <dbReference type="ChEBI" id="CHEBI:15378"/>
        <dbReference type="ChEBI" id="CHEBI:43474"/>
        <dbReference type="ChEBI" id="CHEBI:58405"/>
        <dbReference type="ChEBI" id="CHEBI:60392"/>
        <dbReference type="EC" id="3.6.1.27"/>
    </reaction>
</comment>
<evidence type="ECO:0000256" key="17">
    <source>
        <dbReference type="HAMAP-Rule" id="MF_01006"/>
    </source>
</evidence>
<feature type="transmembrane region" description="Helical" evidence="17">
    <location>
        <begin position="257"/>
        <end position="273"/>
    </location>
</feature>
<keyword evidence="7 17" id="KW-0378">Hydrolase</keyword>
<dbReference type="Pfam" id="PF02673">
    <property type="entry name" value="BacA"/>
    <property type="match status" value="1"/>
</dbReference>
<accession>A0A1H3N8A9</accession>
<keyword evidence="19" id="KW-1185">Reference proteome</keyword>
<dbReference type="STRING" id="415015.SAMN05660462_01046"/>
<dbReference type="OrthoDB" id="9808289at2"/>
<dbReference type="PANTHER" id="PTHR30622">
    <property type="entry name" value="UNDECAPRENYL-DIPHOSPHATASE"/>
    <property type="match status" value="1"/>
</dbReference>
<comment type="similarity">
    <text evidence="2 17">Belongs to the UppP family.</text>
</comment>